<dbReference type="InterPro" id="IPR019207">
    <property type="entry name" value="DUF2092"/>
</dbReference>
<keyword evidence="3" id="KW-1185">Reference proteome</keyword>
<accession>A0A2T4U9Q7</accession>
<dbReference type="Gene3D" id="2.50.20.10">
    <property type="entry name" value="Lipoprotein localisation LolA/LolB/LppX"/>
    <property type="match status" value="1"/>
</dbReference>
<gene>
    <name evidence="2" type="ORF">C6Y45_01795</name>
</gene>
<dbReference type="AlphaFoldDB" id="A0A2T4U9Q7"/>
<evidence type="ECO:0000313" key="2">
    <source>
        <dbReference type="EMBL" id="PTL40136.1"/>
    </source>
</evidence>
<name>A0A2T4U9Q7_9BACI</name>
<protein>
    <recommendedName>
        <fullName evidence="4">Outer membrane lipoprotein carrier protein LolA</fullName>
    </recommendedName>
</protein>
<dbReference type="Pfam" id="PF09865">
    <property type="entry name" value="DUF2092"/>
    <property type="match status" value="1"/>
</dbReference>
<comment type="caution">
    <text evidence="2">The sequence shown here is derived from an EMBL/GenBank/DDBJ whole genome shotgun (WGS) entry which is preliminary data.</text>
</comment>
<evidence type="ECO:0000256" key="1">
    <source>
        <dbReference type="SAM" id="MobiDB-lite"/>
    </source>
</evidence>
<proteinExistence type="predicted"/>
<dbReference type="OrthoDB" id="2887348at2"/>
<dbReference type="PROSITE" id="PS51257">
    <property type="entry name" value="PROKAR_LIPOPROTEIN"/>
    <property type="match status" value="1"/>
</dbReference>
<evidence type="ECO:0000313" key="3">
    <source>
        <dbReference type="Proteomes" id="UP000240509"/>
    </source>
</evidence>
<evidence type="ECO:0008006" key="4">
    <source>
        <dbReference type="Google" id="ProtNLM"/>
    </source>
</evidence>
<dbReference type="RefSeq" id="WP_107583313.1">
    <property type="nucleotide sequence ID" value="NZ_PZJJ01000002.1"/>
</dbReference>
<sequence>MKRMYILSACVLLTTAAGCSNQEENTSTEDKKVESNTASEIEQDPEALEIVENAIDTERNIESLFLHQEMIMKMEDDEEAPGDTIEEKLWIFPEEGENTHERREASMFGNPLEYMISDGEEILIYTEGDDTAHLYPAESDDEVEFADEASVMEERINTFDSRFVGEEKVNGYDTYHVALEQETESHEYWFEKDSYFTVRQVSTMTTADTTEINELNVLEFDLDPEYEEELFNFEEAVDEETELIRTDDQEG</sequence>
<dbReference type="Proteomes" id="UP000240509">
    <property type="component" value="Unassembled WGS sequence"/>
</dbReference>
<dbReference type="EMBL" id="PZJJ01000002">
    <property type="protein sequence ID" value="PTL40136.1"/>
    <property type="molecule type" value="Genomic_DNA"/>
</dbReference>
<organism evidence="2 3">
    <name type="scientific">Alkalicoccus saliphilus</name>
    <dbReference type="NCBI Taxonomy" id="200989"/>
    <lineage>
        <taxon>Bacteria</taxon>
        <taxon>Bacillati</taxon>
        <taxon>Bacillota</taxon>
        <taxon>Bacilli</taxon>
        <taxon>Bacillales</taxon>
        <taxon>Bacillaceae</taxon>
        <taxon>Alkalicoccus</taxon>
    </lineage>
</organism>
<reference evidence="2 3" key="1">
    <citation type="submission" date="2018-03" db="EMBL/GenBank/DDBJ databases">
        <title>Alkalicoccus saliphilus sp. nov., isolated from a mineral pool.</title>
        <authorList>
            <person name="Zhao B."/>
        </authorList>
    </citation>
    <scope>NUCLEOTIDE SEQUENCE [LARGE SCALE GENOMIC DNA]</scope>
    <source>
        <strain evidence="2 3">6AG</strain>
    </source>
</reference>
<feature type="region of interest" description="Disordered" evidence="1">
    <location>
        <begin position="20"/>
        <end position="41"/>
    </location>
</feature>